<dbReference type="InterPro" id="IPR014764">
    <property type="entry name" value="DCN-prot"/>
</dbReference>
<evidence type="ECO:0000256" key="3">
    <source>
        <dbReference type="ARBA" id="ARBA00023242"/>
    </source>
</evidence>
<dbReference type="Gene3D" id="1.10.8.10">
    <property type="entry name" value="DNA helicase RuvA subunit, C-terminal domain"/>
    <property type="match status" value="1"/>
</dbReference>
<dbReference type="Pfam" id="PF14555">
    <property type="entry name" value="UBA_4"/>
    <property type="match status" value="1"/>
</dbReference>
<dbReference type="FunFam" id="1.10.238.200:FF:000001">
    <property type="entry name" value="DCN1-like protein"/>
    <property type="match status" value="1"/>
</dbReference>
<accession>A0A087XYK0</accession>
<organism evidence="7 8">
    <name type="scientific">Poecilia formosa</name>
    <name type="common">Amazon molly</name>
    <name type="synonym">Limia formosa</name>
    <dbReference type="NCBI Taxonomy" id="48698"/>
    <lineage>
        <taxon>Eukaryota</taxon>
        <taxon>Metazoa</taxon>
        <taxon>Chordata</taxon>
        <taxon>Craniata</taxon>
        <taxon>Vertebrata</taxon>
        <taxon>Euteleostomi</taxon>
        <taxon>Actinopterygii</taxon>
        <taxon>Neopterygii</taxon>
        <taxon>Teleostei</taxon>
        <taxon>Neoteleostei</taxon>
        <taxon>Acanthomorphata</taxon>
        <taxon>Ovalentaria</taxon>
        <taxon>Atherinomorphae</taxon>
        <taxon>Cyprinodontiformes</taxon>
        <taxon>Poeciliidae</taxon>
        <taxon>Poeciliinae</taxon>
        <taxon>Poecilia</taxon>
    </lineage>
</organism>
<dbReference type="FunFam" id="1.10.238.10:FF:000030">
    <property type="entry name" value="DCN1-like protein"/>
    <property type="match status" value="1"/>
</dbReference>
<dbReference type="FunFam" id="1.10.8.10:FF:000021">
    <property type="entry name" value="DCN1-like protein"/>
    <property type="match status" value="1"/>
</dbReference>
<reference evidence="7" key="2">
    <citation type="submission" date="2025-08" db="UniProtKB">
        <authorList>
            <consortium name="Ensembl"/>
        </authorList>
    </citation>
    <scope>IDENTIFICATION</scope>
</reference>
<dbReference type="GO" id="GO:0005737">
    <property type="term" value="C:cytoplasm"/>
    <property type="evidence" value="ECO:0007669"/>
    <property type="project" value="UniProtKB-ARBA"/>
</dbReference>
<evidence type="ECO:0000259" key="6">
    <source>
        <dbReference type="PROSITE" id="PS51229"/>
    </source>
</evidence>
<dbReference type="PANTHER" id="PTHR12281">
    <property type="entry name" value="RP42 RELATED"/>
    <property type="match status" value="1"/>
</dbReference>
<protein>
    <recommendedName>
        <fullName evidence="4">DCN1-like protein</fullName>
    </recommendedName>
    <alternativeName>
        <fullName evidence="4">Defective in cullin neddylation protein 1-like protein</fullName>
    </alternativeName>
</protein>
<reference evidence="7" key="3">
    <citation type="submission" date="2025-09" db="UniProtKB">
        <authorList>
            <consortium name="Ensembl"/>
        </authorList>
    </citation>
    <scope>IDENTIFICATION</scope>
</reference>
<evidence type="ECO:0000256" key="2">
    <source>
        <dbReference type="ARBA" id="ARBA00022786"/>
    </source>
</evidence>
<dbReference type="GeneTree" id="ENSGT00940000157453"/>
<feature type="domain" description="DCUN1" evidence="6">
    <location>
        <begin position="109"/>
        <end position="297"/>
    </location>
</feature>
<proteinExistence type="predicted"/>
<dbReference type="InterPro" id="IPR042460">
    <property type="entry name" value="DCN1-like_PONY"/>
</dbReference>
<keyword evidence="8" id="KW-1185">Reference proteome</keyword>
<dbReference type="OMA" id="KEFFDGM"/>
<dbReference type="eggNOG" id="KOG3077">
    <property type="taxonomic scope" value="Eukaryota"/>
</dbReference>
<feature type="region of interest" description="Disordered" evidence="5">
    <location>
        <begin position="1"/>
        <end position="25"/>
    </location>
</feature>
<dbReference type="SUPFAM" id="SSF46934">
    <property type="entry name" value="UBA-like"/>
    <property type="match status" value="1"/>
</dbReference>
<evidence type="ECO:0000313" key="8">
    <source>
        <dbReference type="Proteomes" id="UP000028760"/>
    </source>
</evidence>
<dbReference type="InterPro" id="IPR005176">
    <property type="entry name" value="PONY_dom"/>
</dbReference>
<dbReference type="GO" id="GO:0000151">
    <property type="term" value="C:ubiquitin ligase complex"/>
    <property type="evidence" value="ECO:0007669"/>
    <property type="project" value="TreeGrafter"/>
</dbReference>
<evidence type="ECO:0000256" key="4">
    <source>
        <dbReference type="RuleBase" id="RU363131"/>
    </source>
</evidence>
<dbReference type="PANTHER" id="PTHR12281:SF16">
    <property type="entry name" value="DCN1-LIKE PROTEIN 2"/>
    <property type="match status" value="1"/>
</dbReference>
<dbReference type="GO" id="GO:0005634">
    <property type="term" value="C:nucleus"/>
    <property type="evidence" value="ECO:0007669"/>
    <property type="project" value="UniProtKB-SubCell"/>
</dbReference>
<dbReference type="GO" id="GO:2000436">
    <property type="term" value="P:positive regulation of protein neddylation"/>
    <property type="evidence" value="ECO:0007669"/>
    <property type="project" value="UniProtKB-ARBA"/>
</dbReference>
<keyword evidence="3" id="KW-0539">Nucleus</keyword>
<dbReference type="STRING" id="48698.ENSPFOP00000010853"/>
<sequence length="308" mass="35977">VFGAFTRRQQREPVRSNAPYPRKSGSQRTCCLITRWVSSTEMCNLLEMNKHKLKSSQKDKVRHFISVTQAGDQTAVHCLTQNDWKLEVAIDNYFQNPDLYYKEPMKTSVDRKKLEQLYNRYKDPHDENKIGVDGIQQFCDDLNLDPASISILVVAWKFKAATQCEFSRKEFFDGMLELGCDSPEKLKAVLPRLEQDLKDNGKFKDFYQFTFSFAKNPGQKGLELEMAVAYWNLVLTDRFKFLDLWIRFLQEHHKRSIPKDTWNLLLDFGNMIADDMSNYDEEGAWPVLIDDFVEFARPIVAGNKRNLT</sequence>
<dbReference type="Ensembl" id="ENSPFOT00000010869.2">
    <property type="protein sequence ID" value="ENSPFOP00000010853.2"/>
    <property type="gene ID" value="ENSPFOG00000010792.2"/>
</dbReference>
<dbReference type="GO" id="GO:0032182">
    <property type="term" value="F:ubiquitin-like protein binding"/>
    <property type="evidence" value="ECO:0007669"/>
    <property type="project" value="TreeGrafter"/>
</dbReference>
<dbReference type="AlphaFoldDB" id="A0A087XYK0"/>
<name>A0A087XYK0_POEFO</name>
<evidence type="ECO:0000256" key="5">
    <source>
        <dbReference type="SAM" id="MobiDB-lite"/>
    </source>
</evidence>
<dbReference type="PROSITE" id="PS51229">
    <property type="entry name" value="DCUN1"/>
    <property type="match status" value="1"/>
</dbReference>
<evidence type="ECO:0000313" key="7">
    <source>
        <dbReference type="Ensembl" id="ENSPFOP00000010853.2"/>
    </source>
</evidence>
<dbReference type="Gene3D" id="1.10.238.200">
    <property type="entry name" value="Cullin, PONY binding domain"/>
    <property type="match status" value="1"/>
</dbReference>
<dbReference type="Pfam" id="PF03556">
    <property type="entry name" value="Cullin_binding"/>
    <property type="match status" value="1"/>
</dbReference>
<dbReference type="GO" id="GO:0031624">
    <property type="term" value="F:ubiquitin conjugating enzyme binding"/>
    <property type="evidence" value="ECO:0007669"/>
    <property type="project" value="TreeGrafter"/>
</dbReference>
<dbReference type="Gene3D" id="1.10.238.10">
    <property type="entry name" value="EF-hand"/>
    <property type="match status" value="1"/>
</dbReference>
<reference evidence="8" key="1">
    <citation type="submission" date="2013-10" db="EMBL/GenBank/DDBJ databases">
        <authorList>
            <person name="Schartl M."/>
            <person name="Warren W."/>
        </authorList>
    </citation>
    <scope>NUCLEOTIDE SEQUENCE [LARGE SCALE GENOMIC DNA]</scope>
    <source>
        <strain evidence="8">female</strain>
    </source>
</reference>
<dbReference type="EMBL" id="AYCK01005527">
    <property type="status" value="NOT_ANNOTATED_CDS"/>
    <property type="molecule type" value="Genomic_DNA"/>
</dbReference>
<keyword evidence="2" id="KW-0833">Ubl conjugation pathway</keyword>
<dbReference type="GO" id="GO:0045116">
    <property type="term" value="P:protein neddylation"/>
    <property type="evidence" value="ECO:0007669"/>
    <property type="project" value="TreeGrafter"/>
</dbReference>
<dbReference type="GO" id="GO:0097602">
    <property type="term" value="F:cullin family protein binding"/>
    <property type="evidence" value="ECO:0007669"/>
    <property type="project" value="TreeGrafter"/>
</dbReference>
<dbReference type="InterPro" id="IPR009060">
    <property type="entry name" value="UBA-like_sf"/>
</dbReference>
<evidence type="ECO:0000256" key="1">
    <source>
        <dbReference type="ARBA" id="ARBA00004123"/>
    </source>
</evidence>
<dbReference type="Proteomes" id="UP000028760">
    <property type="component" value="Unassembled WGS sequence"/>
</dbReference>
<comment type="subcellular location">
    <subcellularLocation>
        <location evidence="1">Nucleus</location>
    </subcellularLocation>
</comment>